<evidence type="ECO:0000256" key="10">
    <source>
        <dbReference type="ARBA" id="ARBA00022833"/>
    </source>
</evidence>
<comment type="cofactor">
    <cofactor evidence="2">
        <name>Zn(2+)</name>
        <dbReference type="ChEBI" id="CHEBI:29105"/>
    </cofactor>
</comment>
<dbReference type="InterPro" id="IPR008930">
    <property type="entry name" value="Terpenoid_cyclase/PrenylTrfase"/>
</dbReference>
<keyword evidence="11" id="KW-0460">Magnesium</keyword>
<dbReference type="Proteomes" id="UP001212841">
    <property type="component" value="Unassembled WGS sequence"/>
</dbReference>
<evidence type="ECO:0000313" key="16">
    <source>
        <dbReference type="EMBL" id="KAJ3041288.1"/>
    </source>
</evidence>
<dbReference type="CDD" id="cd02895">
    <property type="entry name" value="GGTase-I"/>
    <property type="match status" value="1"/>
</dbReference>
<keyword evidence="6" id="KW-0637">Prenyltransferase</keyword>
<evidence type="ECO:0000256" key="13">
    <source>
        <dbReference type="ARBA" id="ARBA00065714"/>
    </source>
</evidence>
<feature type="domain" description="Prenyltransferase alpha-alpha toroid" evidence="15">
    <location>
        <begin position="9"/>
        <end position="324"/>
    </location>
</feature>
<keyword evidence="10" id="KW-0862">Zinc</keyword>
<evidence type="ECO:0000256" key="12">
    <source>
        <dbReference type="ARBA" id="ARBA00031713"/>
    </source>
</evidence>
<dbReference type="InterPro" id="IPR041960">
    <property type="entry name" value="GGTase_I_beta"/>
</dbReference>
<dbReference type="SUPFAM" id="SSF48239">
    <property type="entry name" value="Terpenoid cyclases/Protein prenyltransferases"/>
    <property type="match status" value="1"/>
</dbReference>
<dbReference type="FunFam" id="1.50.10.20:FF:000005">
    <property type="entry name" value="Geranylgeranyl transferase type-1 subunit beta"/>
    <property type="match status" value="1"/>
</dbReference>
<keyword evidence="8" id="KW-0479">Metal-binding</keyword>
<name>A0AAD5SB49_9FUNG</name>
<evidence type="ECO:0000256" key="2">
    <source>
        <dbReference type="ARBA" id="ARBA00001947"/>
    </source>
</evidence>
<evidence type="ECO:0000256" key="8">
    <source>
        <dbReference type="ARBA" id="ARBA00022723"/>
    </source>
</evidence>
<dbReference type="Gene3D" id="1.50.10.20">
    <property type="match status" value="1"/>
</dbReference>
<evidence type="ECO:0000259" key="15">
    <source>
        <dbReference type="Pfam" id="PF00432"/>
    </source>
</evidence>
<dbReference type="EMBL" id="JADGJD010001496">
    <property type="protein sequence ID" value="KAJ3041288.1"/>
    <property type="molecule type" value="Genomic_DNA"/>
</dbReference>
<organism evidence="16 17">
    <name type="scientific">Rhizophlyctis rosea</name>
    <dbReference type="NCBI Taxonomy" id="64517"/>
    <lineage>
        <taxon>Eukaryota</taxon>
        <taxon>Fungi</taxon>
        <taxon>Fungi incertae sedis</taxon>
        <taxon>Chytridiomycota</taxon>
        <taxon>Chytridiomycota incertae sedis</taxon>
        <taxon>Chytridiomycetes</taxon>
        <taxon>Rhizophlyctidales</taxon>
        <taxon>Rhizophlyctidaceae</taxon>
        <taxon>Rhizophlyctis</taxon>
    </lineage>
</organism>
<dbReference type="EC" id="2.5.1.59" evidence="4"/>
<keyword evidence="9" id="KW-0677">Repeat</keyword>
<proteinExistence type="inferred from homology"/>
<accession>A0AAD5SB49</accession>
<evidence type="ECO:0000256" key="9">
    <source>
        <dbReference type="ARBA" id="ARBA00022737"/>
    </source>
</evidence>
<dbReference type="GO" id="GO:0046872">
    <property type="term" value="F:metal ion binding"/>
    <property type="evidence" value="ECO:0007669"/>
    <property type="project" value="UniProtKB-KW"/>
</dbReference>
<dbReference type="PANTHER" id="PTHR11774">
    <property type="entry name" value="GERANYLGERANYL TRANSFERASE TYPE BETA SUBUNIT"/>
    <property type="match status" value="1"/>
</dbReference>
<evidence type="ECO:0000256" key="14">
    <source>
        <dbReference type="ARBA" id="ARBA00078363"/>
    </source>
</evidence>
<evidence type="ECO:0000256" key="1">
    <source>
        <dbReference type="ARBA" id="ARBA00001946"/>
    </source>
</evidence>
<dbReference type="PANTHER" id="PTHR11774:SF4">
    <property type="entry name" value="GERANYLGERANYL TRANSFERASE TYPE-1 SUBUNIT BETA"/>
    <property type="match status" value="1"/>
</dbReference>
<dbReference type="GO" id="GO:0005953">
    <property type="term" value="C:CAAX-protein geranylgeranyltransferase complex"/>
    <property type="evidence" value="ECO:0007669"/>
    <property type="project" value="InterPro"/>
</dbReference>
<protein>
    <recommendedName>
        <fullName evidence="5">Geranylgeranyl transferase type-1 subunit beta</fullName>
        <ecNumber evidence="4">2.5.1.59</ecNumber>
    </recommendedName>
    <alternativeName>
        <fullName evidence="12">Geranylgeranyl transferase type I subunit beta</fullName>
    </alternativeName>
    <alternativeName>
        <fullName evidence="14">Type I protein geranyl-geranyltransferase subunit beta</fullName>
    </alternativeName>
</protein>
<comment type="subunit">
    <text evidence="13">Heterodimer of FNTA and PGGT1B. PGGT1B mediates interaction with substrate peptides.</text>
</comment>
<evidence type="ECO:0000256" key="4">
    <source>
        <dbReference type="ARBA" id="ARBA00012700"/>
    </source>
</evidence>
<dbReference type="InterPro" id="IPR045089">
    <property type="entry name" value="PGGT1B-like"/>
</dbReference>
<dbReference type="GO" id="GO:0004662">
    <property type="term" value="F:CAAX-protein geranylgeranyltransferase activity"/>
    <property type="evidence" value="ECO:0007669"/>
    <property type="project" value="UniProtKB-EC"/>
</dbReference>
<evidence type="ECO:0000256" key="3">
    <source>
        <dbReference type="ARBA" id="ARBA00010497"/>
    </source>
</evidence>
<reference evidence="16" key="1">
    <citation type="submission" date="2020-05" db="EMBL/GenBank/DDBJ databases">
        <title>Phylogenomic resolution of chytrid fungi.</title>
        <authorList>
            <person name="Stajich J.E."/>
            <person name="Amses K."/>
            <person name="Simmons R."/>
            <person name="Seto K."/>
            <person name="Myers J."/>
            <person name="Bonds A."/>
            <person name="Quandt C.A."/>
            <person name="Barry K."/>
            <person name="Liu P."/>
            <person name="Grigoriev I."/>
            <person name="Longcore J.E."/>
            <person name="James T.Y."/>
        </authorList>
    </citation>
    <scope>NUCLEOTIDE SEQUENCE</scope>
    <source>
        <strain evidence="16">JEL0318</strain>
    </source>
</reference>
<gene>
    <name evidence="16" type="primary">PGGT1B</name>
    <name evidence="16" type="ORF">HK097_002298</name>
</gene>
<evidence type="ECO:0000256" key="5">
    <source>
        <dbReference type="ARBA" id="ARBA00020603"/>
    </source>
</evidence>
<dbReference type="InterPro" id="IPR001330">
    <property type="entry name" value="Prenyltrans"/>
</dbReference>
<comment type="cofactor">
    <cofactor evidence="1">
        <name>Mg(2+)</name>
        <dbReference type="ChEBI" id="CHEBI:18420"/>
    </cofactor>
</comment>
<comment type="caution">
    <text evidence="16">The sequence shown here is derived from an EMBL/GenBank/DDBJ whole genome shotgun (WGS) entry which is preliminary data.</text>
</comment>
<evidence type="ECO:0000256" key="11">
    <source>
        <dbReference type="ARBA" id="ARBA00022842"/>
    </source>
</evidence>
<comment type="similarity">
    <text evidence="3">Belongs to the protein prenyltransferase subunit beta family.</text>
</comment>
<evidence type="ECO:0000313" key="17">
    <source>
        <dbReference type="Proteomes" id="UP001212841"/>
    </source>
</evidence>
<sequence>MSDGKARDRSNDILYFKRHLELLPDHYTSTDTNRMTLAYFGISALDLLGVLEEETSGEERSGWVEWVYAQQVHPNEGREVATQKQCGFRGAPYAGAVFDSTNSKVCNPYDTGHLAMTYTALAILIILGDDLSRVNREAIVSSMKDLQQADGSFVPCPGSSESDMRFLFCACAISYMLNDWSGVDRERALEFVRKSESYEHAFGQQPDQEAHGGSTYCAIAALTLLSALPTALQNQDKTVAWLLNRQRKGFHGRPDKPDDTCYAFWVGASLKMLDAYQFVDTQALREFLETTRTKYGGYGKVPEAYPDLLHSYMGLSGLALQDDTKREGGSRALYGPLGISERALGWLREGTIYWRKV</sequence>
<evidence type="ECO:0000256" key="6">
    <source>
        <dbReference type="ARBA" id="ARBA00022602"/>
    </source>
</evidence>
<keyword evidence="7 16" id="KW-0808">Transferase</keyword>
<dbReference type="AlphaFoldDB" id="A0AAD5SB49"/>
<evidence type="ECO:0000256" key="7">
    <source>
        <dbReference type="ARBA" id="ARBA00022679"/>
    </source>
</evidence>
<dbReference type="Pfam" id="PF00432">
    <property type="entry name" value="Prenyltrans"/>
    <property type="match status" value="1"/>
</dbReference>
<keyword evidence="17" id="KW-1185">Reference proteome</keyword>